<organism evidence="10 11">
    <name type="scientific">Methermicoccus shengliensis</name>
    <dbReference type="NCBI Taxonomy" id="660064"/>
    <lineage>
        <taxon>Archaea</taxon>
        <taxon>Methanobacteriati</taxon>
        <taxon>Methanobacteriota</taxon>
        <taxon>Stenosarchaea group</taxon>
        <taxon>Methanomicrobia</taxon>
        <taxon>Methanosarcinales</taxon>
        <taxon>Methermicoccaceae</taxon>
        <taxon>Methermicoccus</taxon>
    </lineage>
</organism>
<keyword evidence="6 8" id="KW-0411">Iron-sulfur</keyword>
<dbReference type="PANTHER" id="PTHR42836">
    <property type="entry name" value="7-CARBOXY-7-DEAZAGUANINE SYNTHASE"/>
    <property type="match status" value="1"/>
</dbReference>
<protein>
    <recommendedName>
        <fullName evidence="8">7-carboxy-7-deazaguanine synthase</fullName>
        <shortName evidence="8">CDG synthase</shortName>
        <ecNumber evidence="8">4.3.99.3</ecNumber>
    </recommendedName>
    <alternativeName>
        <fullName evidence="8">Archaeosine biosynthesis protein QueE</fullName>
    </alternativeName>
</protein>
<comment type="subunit">
    <text evidence="8">Homodimer.</text>
</comment>
<feature type="binding site" evidence="8">
    <location>
        <position position="35"/>
    </location>
    <ligand>
        <name>[4Fe-4S] cluster</name>
        <dbReference type="ChEBI" id="CHEBI:49883"/>
        <note>4Fe-4S-S-AdoMet</note>
    </ligand>
</feature>
<feature type="binding site" evidence="8">
    <location>
        <position position="87"/>
    </location>
    <ligand>
        <name>substrate</name>
    </ligand>
</feature>
<dbReference type="EC" id="4.3.99.3" evidence="8"/>
<feature type="binding site" evidence="8">
    <location>
        <position position="27"/>
    </location>
    <ligand>
        <name>substrate</name>
    </ligand>
</feature>
<keyword evidence="5 8" id="KW-0408">Iron</keyword>
<comment type="caution">
    <text evidence="8">Lacks conserved residue(s) required for the propagation of feature annotation.</text>
</comment>
<dbReference type="InterPro" id="IPR058240">
    <property type="entry name" value="rSAM_sf"/>
</dbReference>
<comment type="cofactor">
    <cofactor evidence="8">
        <name>S-adenosyl-L-methionine</name>
        <dbReference type="ChEBI" id="CHEBI:59789"/>
    </cofactor>
    <text evidence="8">Binds 1 S-adenosyl-L-methionine per subunit.</text>
</comment>
<feature type="binding site" evidence="8">
    <location>
        <position position="38"/>
    </location>
    <ligand>
        <name>[4Fe-4S] cluster</name>
        <dbReference type="ChEBI" id="CHEBI:49883"/>
        <note>4Fe-4S-S-AdoMet</note>
    </ligand>
</feature>
<dbReference type="GO" id="GO:0016840">
    <property type="term" value="F:carbon-nitrogen lyase activity"/>
    <property type="evidence" value="ECO:0007669"/>
    <property type="project" value="UniProtKB-UniRule"/>
</dbReference>
<evidence type="ECO:0000259" key="9">
    <source>
        <dbReference type="PROSITE" id="PS51918"/>
    </source>
</evidence>
<comment type="cofactor">
    <cofactor evidence="8">
        <name>[4Fe-4S] cluster</name>
        <dbReference type="ChEBI" id="CHEBI:49883"/>
    </cofactor>
    <text evidence="8">Binds 1 [4Fe-4S] cluster. The cluster is coordinated with 3 cysteines and an exchangeable S-adenosyl-L-methionine.</text>
</comment>
<gene>
    <name evidence="8" type="primary">queE</name>
    <name evidence="10" type="ORF">HA299_01680</name>
</gene>
<dbReference type="RefSeq" id="WP_042685537.1">
    <property type="nucleotide sequence ID" value="NZ_DUIH01000009.1"/>
</dbReference>
<dbReference type="GO" id="GO:0051539">
    <property type="term" value="F:4 iron, 4 sulfur cluster binding"/>
    <property type="evidence" value="ECO:0007669"/>
    <property type="project" value="UniProtKB-UniRule"/>
</dbReference>
<feature type="binding site" evidence="8">
    <location>
        <position position="40"/>
    </location>
    <ligand>
        <name>Mg(2+)</name>
        <dbReference type="ChEBI" id="CHEBI:18420"/>
    </ligand>
</feature>
<accession>A0A832RU34</accession>
<name>A0A832RU34_9EURY</name>
<feature type="binding site" evidence="8">
    <location>
        <position position="31"/>
    </location>
    <ligand>
        <name>[4Fe-4S] cluster</name>
        <dbReference type="ChEBI" id="CHEBI:49883"/>
        <note>4Fe-4S-S-AdoMet</note>
    </ligand>
</feature>
<comment type="pathway">
    <text evidence="8">Purine metabolism; 7-cyano-7-deazaguanine biosynthesis.</text>
</comment>
<keyword evidence="4 8" id="KW-0460">Magnesium</keyword>
<dbReference type="UniPathway" id="UPA00391"/>
<comment type="caution">
    <text evidence="10">The sequence shown here is derived from an EMBL/GenBank/DDBJ whole genome shotgun (WGS) entry which is preliminary data.</text>
</comment>
<proteinExistence type="inferred from homology"/>
<keyword evidence="3 8" id="KW-0479">Metal-binding</keyword>
<dbReference type="Pfam" id="PF04055">
    <property type="entry name" value="Radical_SAM"/>
    <property type="match status" value="1"/>
</dbReference>
<evidence type="ECO:0000256" key="2">
    <source>
        <dbReference type="ARBA" id="ARBA00022691"/>
    </source>
</evidence>
<evidence type="ECO:0000313" key="10">
    <source>
        <dbReference type="EMBL" id="HIH69322.1"/>
    </source>
</evidence>
<dbReference type="InterPro" id="IPR013785">
    <property type="entry name" value="Aldolase_TIM"/>
</dbReference>
<dbReference type="Proteomes" id="UP000600363">
    <property type="component" value="Unassembled WGS sequence"/>
</dbReference>
<sequence length="238" mass="26110">MRACVHELFSSIQGEGTHVGEWHVFLRFSGCPLRCIYCDTVQARTVRSSCVVHTSPPSVLHNPVGLDEVLDAIECLWSTRCEFVSLTGGEPLLYPDFILALAEHCPHPLYLETSGVPHSSALRVAHTIDVAACDIKLREHGATSHYGGLVEQEIATIRALVEEGVEVCVKVVVLESTEVDTIEQVASLLEKLPITLVLQPAAGTVMDMERLARMADVAAEHVEHVRVVPQLHTLLNIR</sequence>
<dbReference type="InterPro" id="IPR007197">
    <property type="entry name" value="rSAM"/>
</dbReference>
<reference evidence="10" key="1">
    <citation type="journal article" date="2020" name="bioRxiv">
        <title>A rank-normalized archaeal taxonomy based on genome phylogeny resolves widespread incomplete and uneven classifications.</title>
        <authorList>
            <person name="Rinke C."/>
            <person name="Chuvochina M."/>
            <person name="Mussig A.J."/>
            <person name="Chaumeil P.-A."/>
            <person name="Waite D.W."/>
            <person name="Whitman W.B."/>
            <person name="Parks D.H."/>
            <person name="Hugenholtz P."/>
        </authorList>
    </citation>
    <scope>NUCLEOTIDE SEQUENCE</scope>
    <source>
        <strain evidence="10">UBA12518</strain>
    </source>
</reference>
<dbReference type="HAMAP" id="MF_00917">
    <property type="entry name" value="QueE"/>
    <property type="match status" value="1"/>
</dbReference>
<evidence type="ECO:0000256" key="7">
    <source>
        <dbReference type="ARBA" id="ARBA00023239"/>
    </source>
</evidence>
<dbReference type="InterPro" id="IPR024924">
    <property type="entry name" value="7-CO-7-deazaguanine_synth-like"/>
</dbReference>
<dbReference type="Gene3D" id="3.20.20.70">
    <property type="entry name" value="Aldolase class I"/>
    <property type="match status" value="1"/>
</dbReference>
<keyword evidence="1 8" id="KW-0004">4Fe-4S</keyword>
<comment type="similarity">
    <text evidence="8">Belongs to the radical SAM superfamily. 7-carboxy-7-deazaguanine synthase family.</text>
</comment>
<dbReference type="EMBL" id="DUIH01000009">
    <property type="protein sequence ID" value="HIH69322.1"/>
    <property type="molecule type" value="Genomic_DNA"/>
</dbReference>
<evidence type="ECO:0000256" key="3">
    <source>
        <dbReference type="ARBA" id="ARBA00022723"/>
    </source>
</evidence>
<dbReference type="CDD" id="cd01335">
    <property type="entry name" value="Radical_SAM"/>
    <property type="match status" value="1"/>
</dbReference>
<comment type="cofactor">
    <cofactor evidence="8">
        <name>Mg(2+)</name>
        <dbReference type="ChEBI" id="CHEBI:18420"/>
    </cofactor>
</comment>
<dbReference type="PANTHER" id="PTHR42836:SF1">
    <property type="entry name" value="7-CARBOXY-7-DEAZAGUANINE SYNTHASE"/>
    <property type="match status" value="1"/>
</dbReference>
<evidence type="ECO:0000256" key="8">
    <source>
        <dbReference type="HAMAP-Rule" id="MF_00917"/>
    </source>
</evidence>
<comment type="catalytic activity">
    <reaction evidence="8">
        <text>6-carboxy-5,6,7,8-tetrahydropterin + H(+) = 7-carboxy-7-carbaguanine + NH4(+)</text>
        <dbReference type="Rhea" id="RHEA:27974"/>
        <dbReference type="ChEBI" id="CHEBI:15378"/>
        <dbReference type="ChEBI" id="CHEBI:28938"/>
        <dbReference type="ChEBI" id="CHEBI:61032"/>
        <dbReference type="ChEBI" id="CHEBI:61036"/>
        <dbReference type="EC" id="4.3.99.3"/>
    </reaction>
</comment>
<keyword evidence="2 8" id="KW-0949">S-adenosyl-L-methionine</keyword>
<evidence type="ECO:0000256" key="6">
    <source>
        <dbReference type="ARBA" id="ARBA00023014"/>
    </source>
</evidence>
<comment type="function">
    <text evidence="8">Catalyzes the complex heterocyclic radical-mediated conversion of 6-carboxy-5,6,7,8-tetrahydropterin (CPH4) to 7-carboxy-7-deazaguanine (CDG), a step common to the biosynthetic pathways of all 7-deazapurine-containing compounds.</text>
</comment>
<dbReference type="PROSITE" id="PS51918">
    <property type="entry name" value="RADICAL_SAM"/>
    <property type="match status" value="1"/>
</dbReference>
<feature type="domain" description="Radical SAM core" evidence="9">
    <location>
        <begin position="18"/>
        <end position="238"/>
    </location>
</feature>
<evidence type="ECO:0000256" key="4">
    <source>
        <dbReference type="ARBA" id="ARBA00022842"/>
    </source>
</evidence>
<dbReference type="SUPFAM" id="SSF102114">
    <property type="entry name" value="Radical SAM enzymes"/>
    <property type="match status" value="1"/>
</dbReference>
<dbReference type="SFLD" id="SFLDS00029">
    <property type="entry name" value="Radical_SAM"/>
    <property type="match status" value="1"/>
</dbReference>
<evidence type="ECO:0000256" key="1">
    <source>
        <dbReference type="ARBA" id="ARBA00022485"/>
    </source>
</evidence>
<dbReference type="GO" id="GO:0000287">
    <property type="term" value="F:magnesium ion binding"/>
    <property type="evidence" value="ECO:0007669"/>
    <property type="project" value="UniProtKB-UniRule"/>
</dbReference>
<feature type="binding site" evidence="8">
    <location>
        <position position="89"/>
    </location>
    <ligand>
        <name>S-adenosyl-L-methionine</name>
        <dbReference type="ChEBI" id="CHEBI:59789"/>
    </ligand>
</feature>
<feature type="binding site" evidence="8">
    <location>
        <begin position="37"/>
        <end position="39"/>
    </location>
    <ligand>
        <name>S-adenosyl-L-methionine</name>
        <dbReference type="ChEBI" id="CHEBI:59789"/>
    </ligand>
</feature>
<evidence type="ECO:0000256" key="5">
    <source>
        <dbReference type="ARBA" id="ARBA00023004"/>
    </source>
</evidence>
<evidence type="ECO:0000313" key="11">
    <source>
        <dbReference type="Proteomes" id="UP000600363"/>
    </source>
</evidence>
<feature type="binding site" evidence="8">
    <location>
        <begin position="12"/>
        <end position="14"/>
    </location>
    <ligand>
        <name>substrate</name>
    </ligand>
</feature>
<dbReference type="GO" id="GO:1904047">
    <property type="term" value="F:S-adenosyl-L-methionine binding"/>
    <property type="evidence" value="ECO:0007669"/>
    <property type="project" value="UniProtKB-UniRule"/>
</dbReference>
<dbReference type="PIRSF" id="PIRSF000370">
    <property type="entry name" value="QueE"/>
    <property type="match status" value="1"/>
</dbReference>
<dbReference type="AlphaFoldDB" id="A0A832RU34"/>
<keyword evidence="7 8" id="KW-0456">Lyase</keyword>